<dbReference type="Proteomes" id="UP000261540">
    <property type="component" value="Unplaced"/>
</dbReference>
<evidence type="ECO:0008006" key="7">
    <source>
        <dbReference type="Google" id="ProtNLM"/>
    </source>
</evidence>
<organism evidence="5 6">
    <name type="scientific">Paramormyrops kingsleyae</name>
    <dbReference type="NCBI Taxonomy" id="1676925"/>
    <lineage>
        <taxon>Eukaryota</taxon>
        <taxon>Metazoa</taxon>
        <taxon>Chordata</taxon>
        <taxon>Craniata</taxon>
        <taxon>Vertebrata</taxon>
        <taxon>Euteleostomi</taxon>
        <taxon>Actinopterygii</taxon>
        <taxon>Neopterygii</taxon>
        <taxon>Teleostei</taxon>
        <taxon>Osteoglossocephala</taxon>
        <taxon>Osteoglossomorpha</taxon>
        <taxon>Osteoglossiformes</taxon>
        <taxon>Mormyridae</taxon>
        <taxon>Paramormyrops</taxon>
    </lineage>
</organism>
<dbReference type="Ensembl" id="ENSPKIT00000027543.1">
    <property type="protein sequence ID" value="ENSPKIP00000003582.1"/>
    <property type="gene ID" value="ENSPKIG00000020946.1"/>
</dbReference>
<dbReference type="Gene3D" id="1.20.5.340">
    <property type="match status" value="1"/>
</dbReference>
<dbReference type="Pfam" id="PF21035">
    <property type="entry name" value="CCDC138_C"/>
    <property type="match status" value="1"/>
</dbReference>
<feature type="region of interest" description="Disordered" evidence="2">
    <location>
        <begin position="216"/>
        <end position="237"/>
    </location>
</feature>
<dbReference type="PANTHER" id="PTHR34523:SF1">
    <property type="entry name" value="COILED-COIL DOMAIN-CONTAINING PROTEIN 138"/>
    <property type="match status" value="1"/>
</dbReference>
<evidence type="ECO:0000259" key="3">
    <source>
        <dbReference type="Pfam" id="PF21035"/>
    </source>
</evidence>
<dbReference type="InterPro" id="IPR038798">
    <property type="entry name" value="CCDC138"/>
</dbReference>
<sequence>MRNDDMEYSKLKCLISFFDTDVTLPSNLARISNSCVMKAAAPSGGRALEVCSSQMKSTSPNISQVYQEMLEIYEKLQVGGPSYLYSLTAGQAPILVSPPDLCILICVAYLLTVITSNMCLAKNKNTYYWSGIFFLLQYQQKIRELKEALEEKTKESKRMKSSLEAVKEMNEALKKQLSDVSEQSKKMEIKSRKVQARLENLQRKYEYSLAQKGRENITSKSQGVKPPTQDSSSIPGKLPKVYRPEEVISHHCHLLSAFTLLTLIYFHQAARLALLSPAAETDPPVCLMGPLQVLPLLAEQLQTLPVDDLALHMSLLRFIYWSLRQLDGPPQNTLTSTFRRLGEEVYRGTVLQGVSLDLDPPQRTKSPFFYKSPSRHARFLSTLILLKTVTQADILAQALGTLHEDVRHDDGRALFLLYRALPVISSHLKAGSRTLLSLALDVLQQMSLESGHLNCFLESCSTEDFFRSVSLLLRSPRLEVTVVEKVSVLLQKLSKMRKNRRLFELFTIHLKLQEMQRTTDPTHSFLVINLSSILFNLGMLKKAHVCDGQGAVD</sequence>
<evidence type="ECO:0000256" key="1">
    <source>
        <dbReference type="SAM" id="Coils"/>
    </source>
</evidence>
<evidence type="ECO:0000313" key="5">
    <source>
        <dbReference type="Ensembl" id="ENSPKIP00000003582.1"/>
    </source>
</evidence>
<reference evidence="5" key="2">
    <citation type="submission" date="2025-09" db="UniProtKB">
        <authorList>
            <consortium name="Ensembl"/>
        </authorList>
    </citation>
    <scope>IDENTIFICATION</scope>
</reference>
<feature type="domain" description="Coiled-coil" evidence="3">
    <location>
        <begin position="291"/>
        <end position="537"/>
    </location>
</feature>
<dbReference type="STRING" id="1676925.ENSPKIP00000003582"/>
<name>A0A3B3QA77_9TELE</name>
<dbReference type="PANTHER" id="PTHR34523">
    <property type="entry name" value="COILED-COIL DOMAIN-CONTAINING PROTEIN 138"/>
    <property type="match status" value="1"/>
</dbReference>
<proteinExistence type="predicted"/>
<dbReference type="AlphaFoldDB" id="A0A3B3QA77"/>
<evidence type="ECO:0000259" key="4">
    <source>
        <dbReference type="Pfam" id="PF21037"/>
    </source>
</evidence>
<dbReference type="InterPro" id="IPR048751">
    <property type="entry name" value="CCDC138_CC"/>
</dbReference>
<keyword evidence="6" id="KW-1185">Reference proteome</keyword>
<accession>A0A3B3QA77</accession>
<dbReference type="GeneTree" id="ENSGT00940000168612"/>
<evidence type="ECO:0000256" key="2">
    <source>
        <dbReference type="SAM" id="MobiDB-lite"/>
    </source>
</evidence>
<dbReference type="InterPro" id="IPR048750">
    <property type="entry name" value="CCDC138_C"/>
</dbReference>
<feature type="domain" description="Coiled-coil-domain-containing protein 138 coiled-coil" evidence="4">
    <location>
        <begin position="154"/>
        <end position="212"/>
    </location>
</feature>
<feature type="compositionally biased region" description="Polar residues" evidence="2">
    <location>
        <begin position="218"/>
        <end position="234"/>
    </location>
</feature>
<dbReference type="Pfam" id="PF21037">
    <property type="entry name" value="CCDC138_cc"/>
    <property type="match status" value="1"/>
</dbReference>
<keyword evidence="1" id="KW-0175">Coiled coil</keyword>
<protein>
    <recommendedName>
        <fullName evidence="7">Coiled-coil domain containing 138</fullName>
    </recommendedName>
</protein>
<feature type="coiled-coil region" evidence="1">
    <location>
        <begin position="135"/>
        <end position="204"/>
    </location>
</feature>
<evidence type="ECO:0000313" key="6">
    <source>
        <dbReference type="Proteomes" id="UP000261540"/>
    </source>
</evidence>
<reference evidence="5" key="1">
    <citation type="submission" date="2025-08" db="UniProtKB">
        <authorList>
            <consortium name="Ensembl"/>
        </authorList>
    </citation>
    <scope>IDENTIFICATION</scope>
</reference>